<evidence type="ECO:0000313" key="3">
    <source>
        <dbReference type="Proteomes" id="UP000716004"/>
    </source>
</evidence>
<dbReference type="EMBL" id="JAGVSJ010000023">
    <property type="protein sequence ID" value="MBX8632363.1"/>
    <property type="molecule type" value="Genomic_DNA"/>
</dbReference>
<gene>
    <name evidence="1" type="ORF">J9259_07610</name>
    <name evidence="2" type="ORF">KIY12_06240</name>
</gene>
<dbReference type="CDD" id="cd00090">
    <property type="entry name" value="HTH_ARSR"/>
    <property type="match status" value="1"/>
</dbReference>
<dbReference type="EMBL" id="JAHEAC010000052">
    <property type="protein sequence ID" value="MBX8644303.1"/>
    <property type="molecule type" value="Genomic_DNA"/>
</dbReference>
<dbReference type="AlphaFoldDB" id="A0A8J7YTE6"/>
<dbReference type="Proteomes" id="UP000716004">
    <property type="component" value="Unassembled WGS sequence"/>
</dbReference>
<evidence type="ECO:0000313" key="1">
    <source>
        <dbReference type="EMBL" id="MBX8632363.1"/>
    </source>
</evidence>
<organism evidence="1 3">
    <name type="scientific">Candidatus Sysuiplasma superficiale</name>
    <dbReference type="NCBI Taxonomy" id="2823368"/>
    <lineage>
        <taxon>Archaea</taxon>
        <taxon>Methanobacteriati</taxon>
        <taxon>Thermoplasmatota</taxon>
        <taxon>Thermoplasmata</taxon>
        <taxon>Candidatus Sysuiplasmatales</taxon>
        <taxon>Candidatus Sysuiplasmataceae</taxon>
        <taxon>Candidatus Sysuiplasma</taxon>
    </lineage>
</organism>
<protein>
    <submittedName>
        <fullName evidence="2">Winged helix-turn-helix domain-containing protein</fullName>
    </submittedName>
    <submittedName>
        <fullName evidence="1">Winged helix-turn-helix transcriptional regulator</fullName>
    </submittedName>
</protein>
<dbReference type="Proteomes" id="UP000750197">
    <property type="component" value="Unassembled WGS sequence"/>
</dbReference>
<comment type="caution">
    <text evidence="1">The sequence shown here is derived from an EMBL/GenBank/DDBJ whole genome shotgun (WGS) entry which is preliminary data.</text>
</comment>
<sequence length="112" mass="12865">MTPFIYSQLLTDEYAARILTAVMKVPRSAQQLSASYGIPIAACYRRIRLLEKYGLIECRERRLSQQGKRISYYISTVKNAYIFFEGGRLRVRLDLVSGATREFEDKSDESGV</sequence>
<dbReference type="InterPro" id="IPR036388">
    <property type="entry name" value="WH-like_DNA-bd_sf"/>
</dbReference>
<accession>A0A8J7YTE6</accession>
<dbReference type="SUPFAM" id="SSF46785">
    <property type="entry name" value="Winged helix' DNA-binding domain"/>
    <property type="match status" value="1"/>
</dbReference>
<dbReference type="InterPro" id="IPR011991">
    <property type="entry name" value="ArsR-like_HTH"/>
</dbReference>
<reference evidence="1" key="1">
    <citation type="submission" date="2021-04" db="EMBL/GenBank/DDBJ databases">
        <title>Genomic insights into ecological role and evolution of a novel Thermoplasmata order Candidatus Sysuiplasmatales.</title>
        <authorList>
            <person name="Yuan Y."/>
        </authorList>
    </citation>
    <scope>NUCLEOTIDE SEQUENCE</scope>
    <source>
        <strain evidence="2">TUT19-bin139</strain>
        <strain evidence="1">YP2-bin.285</strain>
    </source>
</reference>
<dbReference type="Gene3D" id="1.10.10.10">
    <property type="entry name" value="Winged helix-like DNA-binding domain superfamily/Winged helix DNA-binding domain"/>
    <property type="match status" value="1"/>
</dbReference>
<evidence type="ECO:0000313" key="2">
    <source>
        <dbReference type="EMBL" id="MBX8644303.1"/>
    </source>
</evidence>
<dbReference type="Pfam" id="PF12840">
    <property type="entry name" value="HTH_20"/>
    <property type="match status" value="1"/>
</dbReference>
<name>A0A8J7YTE6_9ARCH</name>
<proteinExistence type="predicted"/>
<dbReference type="InterPro" id="IPR036390">
    <property type="entry name" value="WH_DNA-bd_sf"/>
</dbReference>